<name>A0A7K3VXI9_9ACTN</name>
<keyword evidence="2" id="KW-1185">Reference proteome</keyword>
<organism evidence="1 2">
    <name type="scientific">Geodermatophilus sabuli</name>
    <dbReference type="NCBI Taxonomy" id="1564158"/>
    <lineage>
        <taxon>Bacteria</taxon>
        <taxon>Bacillati</taxon>
        <taxon>Actinomycetota</taxon>
        <taxon>Actinomycetes</taxon>
        <taxon>Geodermatophilales</taxon>
        <taxon>Geodermatophilaceae</taxon>
        <taxon>Geodermatophilus</taxon>
    </lineage>
</organism>
<gene>
    <name evidence="1" type="ORF">GCU56_04225</name>
</gene>
<dbReference type="AlphaFoldDB" id="A0A7K3VXI9"/>
<dbReference type="RefSeq" id="WP_163480267.1">
    <property type="nucleotide sequence ID" value="NZ_JAAGWF010000005.1"/>
</dbReference>
<accession>A0A7K3VXI9</accession>
<dbReference type="InterPro" id="IPR011008">
    <property type="entry name" value="Dimeric_a/b-barrel"/>
</dbReference>
<evidence type="ECO:0000313" key="1">
    <source>
        <dbReference type="EMBL" id="NEK57078.1"/>
    </source>
</evidence>
<comment type="caution">
    <text evidence="1">The sequence shown here is derived from an EMBL/GenBank/DDBJ whole genome shotgun (WGS) entry which is preliminary data.</text>
</comment>
<evidence type="ECO:0000313" key="2">
    <source>
        <dbReference type="Proteomes" id="UP000470246"/>
    </source>
</evidence>
<proteinExistence type="predicted"/>
<dbReference type="Gene3D" id="3.30.70.100">
    <property type="match status" value="1"/>
</dbReference>
<evidence type="ECO:0008006" key="3">
    <source>
        <dbReference type="Google" id="ProtNLM"/>
    </source>
</evidence>
<sequence length="206" mass="22977">MYARSTTIHADRQSVDEGITFVRDQVMPMVVQMEGCVGLSMLADHETGHCIVTTSWRDEESMRASAEGVRDSRQRAAEVFRGQPEVQEWEIAVLHRVHATHEGACARLTWLRSEPDRMDGAVDTFRMALMPRLEAYPGFCSTSLLVRRAEGIGVSAVTFSDREAMEGTRETGRAMRDEFSSSTGIAITDVAEFELVIAHLRVPETV</sequence>
<protein>
    <recommendedName>
        <fullName evidence="3">ABM domain-containing protein</fullName>
    </recommendedName>
</protein>
<dbReference type="Proteomes" id="UP000470246">
    <property type="component" value="Unassembled WGS sequence"/>
</dbReference>
<reference evidence="1 2" key="1">
    <citation type="submission" date="2020-02" db="EMBL/GenBank/DDBJ databases">
        <title>Geodermatophilus sabuli CPCC 205279 I12A-02694.</title>
        <authorList>
            <person name="Jiang Z."/>
        </authorList>
    </citation>
    <scope>NUCLEOTIDE SEQUENCE [LARGE SCALE GENOMIC DNA]</scope>
    <source>
        <strain evidence="1 2">I12A-02694</strain>
    </source>
</reference>
<dbReference type="EMBL" id="JAAGWF010000005">
    <property type="protein sequence ID" value="NEK57078.1"/>
    <property type="molecule type" value="Genomic_DNA"/>
</dbReference>
<dbReference type="SUPFAM" id="SSF54909">
    <property type="entry name" value="Dimeric alpha+beta barrel"/>
    <property type="match status" value="2"/>
</dbReference>